<protein>
    <submittedName>
        <fullName evidence="1">Uncharacterized protein</fullName>
    </submittedName>
</protein>
<proteinExistence type="predicted"/>
<dbReference type="Proteomes" id="UP001249851">
    <property type="component" value="Unassembled WGS sequence"/>
</dbReference>
<name>A0AAD9VAN2_ACRCE</name>
<dbReference type="EMBL" id="JARQWQ010000015">
    <property type="protein sequence ID" value="KAK2566975.1"/>
    <property type="molecule type" value="Genomic_DNA"/>
</dbReference>
<comment type="caution">
    <text evidence="1">The sequence shown here is derived from an EMBL/GenBank/DDBJ whole genome shotgun (WGS) entry which is preliminary data.</text>
</comment>
<keyword evidence="2" id="KW-1185">Reference proteome</keyword>
<dbReference type="AlphaFoldDB" id="A0AAD9VAN2"/>
<gene>
    <name evidence="1" type="ORF">P5673_008738</name>
</gene>
<evidence type="ECO:0000313" key="2">
    <source>
        <dbReference type="Proteomes" id="UP001249851"/>
    </source>
</evidence>
<sequence length="260" mass="30323">MELSYPGYKSYYHRFHTKPFRTEYTTWYCNSREPLLYTQIPKHSWNEPRRPTTGFEYEADQGTKLTYLRPPFAARMTSYVIYQKKENEIDDHASKALPSKEELLDPGKTYFDQRESSIDKEAISLNMPQMSDTLHSLSRRGMNSSNDIDSVKRKANAVSQEKPFRKDLTSLLRQVRFKDFSGRNSQAESQFESGNLRGKFLKEQTSGSFKDLDSTQRFALKGARGQGRVAPRRSSLLSKHPNHKRYAFFHPTQEKMPLHC</sequence>
<evidence type="ECO:0000313" key="1">
    <source>
        <dbReference type="EMBL" id="KAK2566975.1"/>
    </source>
</evidence>
<reference evidence="1" key="2">
    <citation type="journal article" date="2023" name="Science">
        <title>Genomic signatures of disease resistance in endangered staghorn corals.</title>
        <authorList>
            <person name="Vollmer S.V."/>
            <person name="Selwyn J.D."/>
            <person name="Despard B.A."/>
            <person name="Roesel C.L."/>
        </authorList>
    </citation>
    <scope>NUCLEOTIDE SEQUENCE</scope>
    <source>
        <strain evidence="1">K2</strain>
    </source>
</reference>
<accession>A0AAD9VAN2</accession>
<organism evidence="1 2">
    <name type="scientific">Acropora cervicornis</name>
    <name type="common">Staghorn coral</name>
    <dbReference type="NCBI Taxonomy" id="6130"/>
    <lineage>
        <taxon>Eukaryota</taxon>
        <taxon>Metazoa</taxon>
        <taxon>Cnidaria</taxon>
        <taxon>Anthozoa</taxon>
        <taxon>Hexacorallia</taxon>
        <taxon>Scleractinia</taxon>
        <taxon>Astrocoeniina</taxon>
        <taxon>Acroporidae</taxon>
        <taxon>Acropora</taxon>
    </lineage>
</organism>
<reference evidence="1" key="1">
    <citation type="journal article" date="2023" name="G3 (Bethesda)">
        <title>Whole genome assembly and annotation of the endangered Caribbean coral Acropora cervicornis.</title>
        <authorList>
            <person name="Selwyn J.D."/>
            <person name="Vollmer S.V."/>
        </authorList>
    </citation>
    <scope>NUCLEOTIDE SEQUENCE</scope>
    <source>
        <strain evidence="1">K2</strain>
    </source>
</reference>